<organism evidence="4 6">
    <name type="scientific">Polarella glacialis</name>
    <name type="common">Dinoflagellate</name>
    <dbReference type="NCBI Taxonomy" id="89957"/>
    <lineage>
        <taxon>Eukaryota</taxon>
        <taxon>Sar</taxon>
        <taxon>Alveolata</taxon>
        <taxon>Dinophyceae</taxon>
        <taxon>Suessiales</taxon>
        <taxon>Suessiaceae</taxon>
        <taxon>Polarella</taxon>
    </lineage>
</organism>
<protein>
    <recommendedName>
        <fullName evidence="3">Glycosyl transferase CAP10 domain-containing protein</fullName>
    </recommendedName>
</protein>
<dbReference type="Proteomes" id="UP000654075">
    <property type="component" value="Unassembled WGS sequence"/>
</dbReference>
<name>A0A813FEQ8_POLGL</name>
<dbReference type="Pfam" id="PF05686">
    <property type="entry name" value="Glyco_transf_90"/>
    <property type="match status" value="1"/>
</dbReference>
<evidence type="ECO:0000259" key="3">
    <source>
        <dbReference type="SMART" id="SM00672"/>
    </source>
</evidence>
<evidence type="ECO:0000313" key="5">
    <source>
        <dbReference type="EMBL" id="CAE8735397.1"/>
    </source>
</evidence>
<dbReference type="PANTHER" id="PTHR12203">
    <property type="entry name" value="KDEL LYS-ASP-GLU-LEU CONTAINING - RELATED"/>
    <property type="match status" value="1"/>
</dbReference>
<dbReference type="SMART" id="SM00672">
    <property type="entry name" value="CAP10"/>
    <property type="match status" value="1"/>
</dbReference>
<dbReference type="OrthoDB" id="541052at2759"/>
<reference evidence="4" key="1">
    <citation type="submission" date="2021-02" db="EMBL/GenBank/DDBJ databases">
        <authorList>
            <person name="Dougan E. K."/>
            <person name="Rhodes N."/>
            <person name="Thang M."/>
            <person name="Chan C."/>
        </authorList>
    </citation>
    <scope>NUCLEOTIDE SEQUENCE</scope>
</reference>
<dbReference type="EMBL" id="CAJNNW010036543">
    <property type="protein sequence ID" value="CAE8735397.1"/>
    <property type="molecule type" value="Genomic_DNA"/>
</dbReference>
<evidence type="ECO:0000313" key="4">
    <source>
        <dbReference type="EMBL" id="CAE8610960.1"/>
    </source>
</evidence>
<dbReference type="InterPro" id="IPR006598">
    <property type="entry name" value="CAP10"/>
</dbReference>
<sequence>MKPEMGDSETAEYQYIVHVGNNGYADRLWRMFALGSVVLLVDTGWEEFYYSLLQPHRHYIPVRQDSSNLCEQLEWVRSHSAEAELIASRGREFIQKCLSIDFVNLYVAEVARQIGYLWELGHSRV</sequence>
<keyword evidence="6" id="KW-1185">Reference proteome</keyword>
<evidence type="ECO:0000256" key="2">
    <source>
        <dbReference type="ARBA" id="ARBA00022679"/>
    </source>
</evidence>
<dbReference type="InterPro" id="IPR051091">
    <property type="entry name" value="O-Glucosyltr/Glycosyltrsf_90"/>
</dbReference>
<evidence type="ECO:0000256" key="1">
    <source>
        <dbReference type="ARBA" id="ARBA00010118"/>
    </source>
</evidence>
<accession>A0A813FEQ8</accession>
<dbReference type="PANTHER" id="PTHR12203:SF35">
    <property type="entry name" value="PROTEIN O-GLUCOSYLTRANSFERASE 1"/>
    <property type="match status" value="1"/>
</dbReference>
<dbReference type="Proteomes" id="UP000626109">
    <property type="component" value="Unassembled WGS sequence"/>
</dbReference>
<proteinExistence type="inferred from homology"/>
<gene>
    <name evidence="4" type="ORF">PGLA1383_LOCUS28767</name>
    <name evidence="5" type="ORF">PGLA2088_LOCUS47810</name>
</gene>
<keyword evidence="2" id="KW-0808">Transferase</keyword>
<feature type="domain" description="Glycosyl transferase CAP10" evidence="3">
    <location>
        <begin position="2"/>
        <end position="118"/>
    </location>
</feature>
<dbReference type="EMBL" id="CAJNNV010024868">
    <property type="protein sequence ID" value="CAE8610960.1"/>
    <property type="molecule type" value="Genomic_DNA"/>
</dbReference>
<comment type="caution">
    <text evidence="4">The sequence shown here is derived from an EMBL/GenBank/DDBJ whole genome shotgun (WGS) entry which is preliminary data.</text>
</comment>
<dbReference type="GO" id="GO:0016740">
    <property type="term" value="F:transferase activity"/>
    <property type="evidence" value="ECO:0007669"/>
    <property type="project" value="UniProtKB-KW"/>
</dbReference>
<evidence type="ECO:0000313" key="6">
    <source>
        <dbReference type="Proteomes" id="UP000654075"/>
    </source>
</evidence>
<dbReference type="AlphaFoldDB" id="A0A813FEQ8"/>
<comment type="similarity">
    <text evidence="1">Belongs to the glycosyltransferase 90 family.</text>
</comment>